<gene>
    <name evidence="1" type="ORF">HPB49_022968</name>
</gene>
<accession>A0ACB8D0J2</accession>
<keyword evidence="2" id="KW-1185">Reference proteome</keyword>
<dbReference type="EMBL" id="CM023473">
    <property type="protein sequence ID" value="KAH7954930.1"/>
    <property type="molecule type" value="Genomic_DNA"/>
</dbReference>
<reference evidence="1" key="1">
    <citation type="submission" date="2020-05" db="EMBL/GenBank/DDBJ databases">
        <title>Large-scale comparative analyses of tick genomes elucidate their genetic diversity and vector capacities.</title>
        <authorList>
            <person name="Jia N."/>
            <person name="Wang J."/>
            <person name="Shi W."/>
            <person name="Du L."/>
            <person name="Sun Y."/>
            <person name="Zhan W."/>
            <person name="Jiang J."/>
            <person name="Wang Q."/>
            <person name="Zhang B."/>
            <person name="Ji P."/>
            <person name="Sakyi L.B."/>
            <person name="Cui X."/>
            <person name="Yuan T."/>
            <person name="Jiang B."/>
            <person name="Yang W."/>
            <person name="Lam T.T.-Y."/>
            <person name="Chang Q."/>
            <person name="Ding S."/>
            <person name="Wang X."/>
            <person name="Zhu J."/>
            <person name="Ruan X."/>
            <person name="Zhao L."/>
            <person name="Wei J."/>
            <person name="Que T."/>
            <person name="Du C."/>
            <person name="Cheng J."/>
            <person name="Dai P."/>
            <person name="Han X."/>
            <person name="Huang E."/>
            <person name="Gao Y."/>
            <person name="Liu J."/>
            <person name="Shao H."/>
            <person name="Ye R."/>
            <person name="Li L."/>
            <person name="Wei W."/>
            <person name="Wang X."/>
            <person name="Wang C."/>
            <person name="Yang T."/>
            <person name="Huo Q."/>
            <person name="Li W."/>
            <person name="Guo W."/>
            <person name="Chen H."/>
            <person name="Zhou L."/>
            <person name="Ni X."/>
            <person name="Tian J."/>
            <person name="Zhou Y."/>
            <person name="Sheng Y."/>
            <person name="Liu T."/>
            <person name="Pan Y."/>
            <person name="Xia L."/>
            <person name="Li J."/>
            <person name="Zhao F."/>
            <person name="Cao W."/>
        </authorList>
    </citation>
    <scope>NUCLEOTIDE SEQUENCE</scope>
    <source>
        <strain evidence="1">Dsil-2018</strain>
    </source>
</reference>
<protein>
    <submittedName>
        <fullName evidence="1">Uncharacterized protein</fullName>
    </submittedName>
</protein>
<name>A0ACB8D0J2_DERSI</name>
<comment type="caution">
    <text evidence="1">The sequence shown here is derived from an EMBL/GenBank/DDBJ whole genome shotgun (WGS) entry which is preliminary data.</text>
</comment>
<dbReference type="Proteomes" id="UP000821865">
    <property type="component" value="Chromosome 4"/>
</dbReference>
<sequence>MVQEHLRSLLDLRPISSSLNITQLRDLYDQVQVRVRNFKTLGTSPSKYCSMLLEIPLRVLPSDLALKFHELYKPTTAYTAVSTIQAEADTEHRMAKGEKELQSLLQYFDHQLQCREAVPTYASATTPEVVHKIRETSQTVQRHVSSTTAQQSVLEKPYLCLFCKSSKPSAEVCDNKEVSLT</sequence>
<proteinExistence type="predicted"/>
<evidence type="ECO:0000313" key="2">
    <source>
        <dbReference type="Proteomes" id="UP000821865"/>
    </source>
</evidence>
<organism evidence="1 2">
    <name type="scientific">Dermacentor silvarum</name>
    <name type="common">Tick</name>
    <dbReference type="NCBI Taxonomy" id="543639"/>
    <lineage>
        <taxon>Eukaryota</taxon>
        <taxon>Metazoa</taxon>
        <taxon>Ecdysozoa</taxon>
        <taxon>Arthropoda</taxon>
        <taxon>Chelicerata</taxon>
        <taxon>Arachnida</taxon>
        <taxon>Acari</taxon>
        <taxon>Parasitiformes</taxon>
        <taxon>Ixodida</taxon>
        <taxon>Ixodoidea</taxon>
        <taxon>Ixodidae</taxon>
        <taxon>Rhipicephalinae</taxon>
        <taxon>Dermacentor</taxon>
    </lineage>
</organism>
<evidence type="ECO:0000313" key="1">
    <source>
        <dbReference type="EMBL" id="KAH7954930.1"/>
    </source>
</evidence>